<dbReference type="InterPro" id="IPR036427">
    <property type="entry name" value="Bromodomain-like_sf"/>
</dbReference>
<keyword evidence="14" id="KW-1185">Reference proteome</keyword>
<dbReference type="PANTHER" id="PTHR16062">
    <property type="entry name" value="SWI/SNF-RELATED"/>
    <property type="match status" value="1"/>
</dbReference>
<evidence type="ECO:0000256" key="7">
    <source>
        <dbReference type="ARBA" id="ARBA00023242"/>
    </source>
</evidence>
<dbReference type="SMART" id="SM00297">
    <property type="entry name" value="BROMO"/>
    <property type="match status" value="1"/>
</dbReference>
<dbReference type="Gene3D" id="1.20.920.10">
    <property type="entry name" value="Bromodomain-like"/>
    <property type="match status" value="1"/>
</dbReference>
<dbReference type="GO" id="GO:0006338">
    <property type="term" value="P:chromatin remodeling"/>
    <property type="evidence" value="ECO:0007669"/>
    <property type="project" value="InterPro"/>
</dbReference>
<feature type="compositionally biased region" description="Basic and acidic residues" evidence="10">
    <location>
        <begin position="131"/>
        <end position="152"/>
    </location>
</feature>
<dbReference type="EMBL" id="LXPE01000009">
    <property type="protein sequence ID" value="OBA27373.1"/>
    <property type="molecule type" value="Genomic_DNA"/>
</dbReference>
<organism evidence="13 14">
    <name type="scientific">Hanseniaspora valbyensis NRRL Y-1626</name>
    <dbReference type="NCBI Taxonomy" id="766949"/>
    <lineage>
        <taxon>Eukaryota</taxon>
        <taxon>Fungi</taxon>
        <taxon>Dikarya</taxon>
        <taxon>Ascomycota</taxon>
        <taxon>Saccharomycotina</taxon>
        <taxon>Saccharomycetes</taxon>
        <taxon>Saccharomycodales</taxon>
        <taxon>Saccharomycodaceae</taxon>
        <taxon>Hanseniaspora</taxon>
    </lineage>
</organism>
<evidence type="ECO:0000256" key="1">
    <source>
        <dbReference type="ARBA" id="ARBA00004123"/>
    </source>
</evidence>
<evidence type="ECO:0000256" key="4">
    <source>
        <dbReference type="ARBA" id="ARBA00023015"/>
    </source>
</evidence>
<feature type="compositionally biased region" description="Basic and acidic residues" evidence="10">
    <location>
        <begin position="159"/>
        <end position="180"/>
    </location>
</feature>
<evidence type="ECO:0000256" key="3">
    <source>
        <dbReference type="ARBA" id="ARBA00022853"/>
    </source>
</evidence>
<evidence type="ECO:0000256" key="5">
    <source>
        <dbReference type="ARBA" id="ARBA00023117"/>
    </source>
</evidence>
<keyword evidence="9" id="KW-0175">Coiled coil</keyword>
<feature type="compositionally biased region" description="Low complexity" evidence="10">
    <location>
        <begin position="771"/>
        <end position="791"/>
    </location>
</feature>
<feature type="region of interest" description="Disordered" evidence="10">
    <location>
        <begin position="579"/>
        <end position="603"/>
    </location>
</feature>
<evidence type="ECO:0000259" key="12">
    <source>
        <dbReference type="PROSITE" id="PS51038"/>
    </source>
</evidence>
<dbReference type="Pfam" id="PF00439">
    <property type="entry name" value="Bromodomain"/>
    <property type="match status" value="1"/>
</dbReference>
<keyword evidence="6" id="KW-0804">Transcription</keyword>
<comment type="caution">
    <text evidence="13">The sequence shown here is derived from an EMBL/GenBank/DDBJ whole genome shotgun (WGS) entry which is preliminary data.</text>
</comment>
<keyword evidence="2" id="KW-0677">Repeat</keyword>
<dbReference type="GO" id="GO:0003682">
    <property type="term" value="F:chromatin binding"/>
    <property type="evidence" value="ECO:0007669"/>
    <property type="project" value="InterPro"/>
</dbReference>
<evidence type="ECO:0000256" key="6">
    <source>
        <dbReference type="ARBA" id="ARBA00023163"/>
    </source>
</evidence>
<dbReference type="SMART" id="SM00439">
    <property type="entry name" value="BAH"/>
    <property type="match status" value="1"/>
</dbReference>
<dbReference type="InterPro" id="IPR001487">
    <property type="entry name" value="Bromodomain"/>
</dbReference>
<dbReference type="PROSITE" id="PS50014">
    <property type="entry name" value="BROMODOMAIN_2"/>
    <property type="match status" value="1"/>
</dbReference>
<gene>
    <name evidence="13" type="ORF">HANVADRAFT_6372</name>
</gene>
<dbReference type="InterPro" id="IPR043151">
    <property type="entry name" value="BAH_sf"/>
</dbReference>
<dbReference type="AlphaFoldDB" id="A0A1B7TF60"/>
<feature type="compositionally biased region" description="Polar residues" evidence="10">
    <location>
        <begin position="580"/>
        <end position="603"/>
    </location>
</feature>
<feature type="coiled-coil region" evidence="9">
    <location>
        <begin position="891"/>
        <end position="925"/>
    </location>
</feature>
<keyword evidence="7" id="KW-0539">Nucleus</keyword>
<feature type="domain" description="BAH" evidence="12">
    <location>
        <begin position="421"/>
        <end position="539"/>
    </location>
</feature>
<dbReference type="PROSITE" id="PS51038">
    <property type="entry name" value="BAH"/>
    <property type="match status" value="1"/>
</dbReference>
<evidence type="ECO:0000313" key="14">
    <source>
        <dbReference type="Proteomes" id="UP000092321"/>
    </source>
</evidence>
<sequence length="1049" mass="120686">MSVSSTSKLRDFFDYVMLKENGIVDDFMIEIFNKLPGRTDLPEYYLAISKPMSFQKILRSMKQYNGDVQAVIQDFCQISYNCRYYNEQGTTFYESAVKLDNAIKEKLVPKAREVFNDPSLHWVDLGTVPVEPDHKEPEKEEEVEMRKESQPKEEEEENTEKQQQEQNKVDDEKKTEEVSKYKNKGPEITLSNNQQTPTSDVQSNENKTILTTHKEPEVTEYSNENNIIDRSTLQGVDNGNGIFTATDGREYITSPDVARNFTKVPVGSRERYPEYVVERILKYEGRKFSGLSEHQTRKKGRPTIRPILENKYMQFLHVEKIMENSLLDHKAPFVYDGEVRTFEQIKFNIKRGFILTAEEMMLGLKQVCEYQVENAFKQNREAVKRFTDKVVDRAYAFFSDYRVLKEDGDKITVDRVEYNGIVYEIGSYVLLKNTVDESRPIPAQIFQIWREASDESLWMSCSWYLRPEQTVHRADRLFYKNEVVKCMQSRIHRIEDILGLCSVIHMTRYVRAEPLDLVQPMFICEYRYNDSSYRFNKIRTWKGAVPDAVKDLEEYDVPLPQPRFLKKFESPLKHLLDSSLPLNSSRAPESLPTLQNTKDSEQPSLGNIYRDCILEKDDLGEYSTSLKYTQRHLILPQHFHLIPPNIRFDPVSESFIDSGNVLNKMVLTIYGSGLQNFNAPSLEQLARAGITKSLPPAHNPSGRLATLNSYGNNQQATTAISGNSSLMKSGNGINKDGSLGPNSLNNLQSRSAMTKVLLNAAEKKKAKYNKSLNLKSGNSSFSSSQQNNKANTPQVKTDTVSTKSHYLDVLLSKNRLSKSKPSFLADEKTIDNDHRYALGEPQAFVLNEPLLEHIEGYKRTTPEIISKIVEDVERYNSTIADKNNHVILYNNTNLKNESEKKLQEIKIAELKKKEEEDALAALQEDEVLDSDDEIDNLYLSKNQRKRKNSDLSSDGSFIDSELSETEIIERKAYKKLQKLDKKEQEEEALMKKYCKIVDGVKKGDIIWFKGMGTNIVNRIIDPKKPLDVASVGPSLEYLQYRMKKDKINK</sequence>
<protein>
    <submittedName>
        <fullName evidence="13">BAH-domain-containing protein</fullName>
    </submittedName>
</protein>
<evidence type="ECO:0000313" key="13">
    <source>
        <dbReference type="EMBL" id="OBA27373.1"/>
    </source>
</evidence>
<keyword evidence="4" id="KW-0805">Transcription regulation</keyword>
<dbReference type="OrthoDB" id="1742084at2759"/>
<evidence type="ECO:0000256" key="2">
    <source>
        <dbReference type="ARBA" id="ARBA00022737"/>
    </source>
</evidence>
<name>A0A1B7TF60_9ASCO</name>
<reference evidence="14" key="1">
    <citation type="journal article" date="2016" name="Proc. Natl. Acad. Sci. U.S.A.">
        <title>Comparative genomics of biotechnologically important yeasts.</title>
        <authorList>
            <person name="Riley R."/>
            <person name="Haridas S."/>
            <person name="Wolfe K.H."/>
            <person name="Lopes M.R."/>
            <person name="Hittinger C.T."/>
            <person name="Goeker M."/>
            <person name="Salamov A.A."/>
            <person name="Wisecaver J.H."/>
            <person name="Long T.M."/>
            <person name="Calvey C.H."/>
            <person name="Aerts A.L."/>
            <person name="Barry K.W."/>
            <person name="Choi C."/>
            <person name="Clum A."/>
            <person name="Coughlan A.Y."/>
            <person name="Deshpande S."/>
            <person name="Douglass A.P."/>
            <person name="Hanson S.J."/>
            <person name="Klenk H.-P."/>
            <person name="LaButti K.M."/>
            <person name="Lapidus A."/>
            <person name="Lindquist E.A."/>
            <person name="Lipzen A.M."/>
            <person name="Meier-Kolthoff J.P."/>
            <person name="Ohm R.A."/>
            <person name="Otillar R.P."/>
            <person name="Pangilinan J.L."/>
            <person name="Peng Y."/>
            <person name="Rokas A."/>
            <person name="Rosa C.A."/>
            <person name="Scheuner C."/>
            <person name="Sibirny A.A."/>
            <person name="Slot J.C."/>
            <person name="Stielow J.B."/>
            <person name="Sun H."/>
            <person name="Kurtzman C.P."/>
            <person name="Blackwell M."/>
            <person name="Grigoriev I.V."/>
            <person name="Jeffries T.W."/>
        </authorList>
    </citation>
    <scope>NUCLEOTIDE SEQUENCE [LARGE SCALE GENOMIC DNA]</scope>
    <source>
        <strain evidence="14">NRRL Y-1626</strain>
    </source>
</reference>
<evidence type="ECO:0000259" key="11">
    <source>
        <dbReference type="PROSITE" id="PS50014"/>
    </source>
</evidence>
<feature type="compositionally biased region" description="Polar residues" evidence="10">
    <location>
        <begin position="189"/>
        <end position="205"/>
    </location>
</feature>
<dbReference type="Gene3D" id="2.30.30.490">
    <property type="match status" value="1"/>
</dbReference>
<feature type="region of interest" description="Disordered" evidence="10">
    <location>
        <begin position="125"/>
        <end position="205"/>
    </location>
</feature>
<dbReference type="Pfam" id="PF01426">
    <property type="entry name" value="BAH"/>
    <property type="match status" value="1"/>
</dbReference>
<comment type="subcellular location">
    <subcellularLocation>
        <location evidence="1">Nucleus</location>
    </subcellularLocation>
</comment>
<dbReference type="GO" id="GO:0016586">
    <property type="term" value="C:RSC-type complex"/>
    <property type="evidence" value="ECO:0007669"/>
    <property type="project" value="InterPro"/>
</dbReference>
<dbReference type="GO" id="GO:0006368">
    <property type="term" value="P:transcription elongation by RNA polymerase II"/>
    <property type="evidence" value="ECO:0007669"/>
    <property type="project" value="TreeGrafter"/>
</dbReference>
<dbReference type="SUPFAM" id="SSF47370">
    <property type="entry name" value="Bromodomain"/>
    <property type="match status" value="1"/>
</dbReference>
<evidence type="ECO:0000256" key="9">
    <source>
        <dbReference type="SAM" id="Coils"/>
    </source>
</evidence>
<dbReference type="InterPro" id="IPR001025">
    <property type="entry name" value="BAH_dom"/>
</dbReference>
<feature type="domain" description="Bromo" evidence="11">
    <location>
        <begin position="32"/>
        <end position="93"/>
    </location>
</feature>
<dbReference type="InterPro" id="IPR037382">
    <property type="entry name" value="Rsc/polybromo"/>
</dbReference>
<dbReference type="PANTHER" id="PTHR16062:SF13">
    <property type="entry name" value="CHROMATIN STRUCTURE-REMODELING COMPLEX SUBUNIT RSC4"/>
    <property type="match status" value="1"/>
</dbReference>
<feature type="region of interest" description="Disordered" evidence="10">
    <location>
        <begin position="771"/>
        <end position="799"/>
    </location>
</feature>
<keyword evidence="3" id="KW-0156">Chromatin regulator</keyword>
<dbReference type="Proteomes" id="UP000092321">
    <property type="component" value="Unassembled WGS sequence"/>
</dbReference>
<accession>A0A1B7TF60</accession>
<evidence type="ECO:0000256" key="8">
    <source>
        <dbReference type="PROSITE-ProRule" id="PRU00035"/>
    </source>
</evidence>
<keyword evidence="5 8" id="KW-0103">Bromodomain</keyword>
<evidence type="ECO:0000256" key="10">
    <source>
        <dbReference type="SAM" id="MobiDB-lite"/>
    </source>
</evidence>
<proteinExistence type="predicted"/>